<dbReference type="PANTHER" id="PTHR43685">
    <property type="entry name" value="GLYCOSYLTRANSFERASE"/>
    <property type="match status" value="1"/>
</dbReference>
<evidence type="ECO:0000313" key="3">
    <source>
        <dbReference type="Proteomes" id="UP000198856"/>
    </source>
</evidence>
<dbReference type="EMBL" id="FNFC01000039">
    <property type="protein sequence ID" value="SDK19388.1"/>
    <property type="molecule type" value="Genomic_DNA"/>
</dbReference>
<accession>A0A1G8ZWC1</accession>
<name>A0A1G8ZWC1_9EURY</name>
<keyword evidence="2" id="KW-0808">Transferase</keyword>
<dbReference type="InterPro" id="IPR001173">
    <property type="entry name" value="Glyco_trans_2-like"/>
</dbReference>
<feature type="domain" description="Glycosyltransferase 2-like" evidence="1">
    <location>
        <begin position="1"/>
        <end position="154"/>
    </location>
</feature>
<dbReference type="CDD" id="cd00761">
    <property type="entry name" value="Glyco_tranf_GTA_type"/>
    <property type="match status" value="1"/>
</dbReference>
<evidence type="ECO:0000313" key="2">
    <source>
        <dbReference type="EMBL" id="SDK19388.1"/>
    </source>
</evidence>
<dbReference type="InterPro" id="IPR050834">
    <property type="entry name" value="Glycosyltransf_2"/>
</dbReference>
<proteinExistence type="predicted"/>
<dbReference type="PANTHER" id="PTHR43685:SF11">
    <property type="entry name" value="GLYCOSYLTRANSFERASE TAGX-RELATED"/>
    <property type="match status" value="1"/>
</dbReference>
<protein>
    <submittedName>
        <fullName evidence="2">Glycosyl transferase family 2</fullName>
    </submittedName>
</protein>
<dbReference type="SUPFAM" id="SSF53448">
    <property type="entry name" value="Nucleotide-diphospho-sugar transferases"/>
    <property type="match status" value="1"/>
</dbReference>
<organism evidence="2 3">
    <name type="scientific">Halovenus aranensis</name>
    <dbReference type="NCBI Taxonomy" id="890420"/>
    <lineage>
        <taxon>Archaea</taxon>
        <taxon>Methanobacteriati</taxon>
        <taxon>Methanobacteriota</taxon>
        <taxon>Stenosarchaea group</taxon>
        <taxon>Halobacteria</taxon>
        <taxon>Halobacteriales</taxon>
        <taxon>Haloarculaceae</taxon>
        <taxon>Halovenus</taxon>
    </lineage>
</organism>
<dbReference type="STRING" id="890420.SAMN05216226_1394"/>
<dbReference type="GO" id="GO:0016740">
    <property type="term" value="F:transferase activity"/>
    <property type="evidence" value="ECO:0007669"/>
    <property type="project" value="UniProtKB-KW"/>
</dbReference>
<dbReference type="InterPro" id="IPR029044">
    <property type="entry name" value="Nucleotide-diphossugar_trans"/>
</dbReference>
<dbReference type="Gene3D" id="3.90.550.10">
    <property type="entry name" value="Spore Coat Polysaccharide Biosynthesis Protein SpsA, Chain A"/>
    <property type="match status" value="1"/>
</dbReference>
<dbReference type="Proteomes" id="UP000198856">
    <property type="component" value="Unassembled WGS sequence"/>
</dbReference>
<dbReference type="AlphaFoldDB" id="A0A1G8ZWC1"/>
<sequence length="276" mass="31779">MYNEREFIEPTIESLLSQTYSNIELIFVDDNSEDDTTDEVKSIVDGNRHAILKNKTNMGTTFSRNRGAMHAEGKYLVFHDADDVSTPNRIEKQVQFLEANPETGVVGGAFYYVHPDQKEPELRVRPSSDQDIREGMGRGSMINAGTAMYRREAAFEAGLFQSENVEGYELIIEIGRNWKLANLPDPVYIYRINSGSRSQRKELLKKSILAYRSWQAIKAFGLPYRNLLFQLGWFIYMNAPERVQRFIRTVFSPTEQRAVSDEEVKRIKSLLNTDNE</sequence>
<evidence type="ECO:0000259" key="1">
    <source>
        <dbReference type="Pfam" id="PF00535"/>
    </source>
</evidence>
<reference evidence="2 3" key="1">
    <citation type="submission" date="2016-10" db="EMBL/GenBank/DDBJ databases">
        <authorList>
            <person name="de Groot N.N."/>
        </authorList>
    </citation>
    <scope>NUCLEOTIDE SEQUENCE [LARGE SCALE GENOMIC DNA]</scope>
    <source>
        <strain evidence="2 3">IBRC-M10015</strain>
    </source>
</reference>
<gene>
    <name evidence="2" type="ORF">SAMN05216226_1394</name>
</gene>
<keyword evidence="3" id="KW-1185">Reference proteome</keyword>
<dbReference type="Pfam" id="PF00535">
    <property type="entry name" value="Glycos_transf_2"/>
    <property type="match status" value="1"/>
</dbReference>